<keyword evidence="3" id="KW-0418">Kinase</keyword>
<dbReference type="EMBL" id="LEKV01001605">
    <property type="protein sequence ID" value="KVI06804.1"/>
    <property type="molecule type" value="Genomic_DNA"/>
</dbReference>
<accession>A0A103YCY3</accession>
<dbReference type="AlphaFoldDB" id="A0A103YCY3"/>
<feature type="domain" description="Protein kinase" evidence="2">
    <location>
        <begin position="1"/>
        <end position="93"/>
    </location>
</feature>
<dbReference type="Proteomes" id="UP000243975">
    <property type="component" value="Unassembled WGS sequence"/>
</dbReference>
<evidence type="ECO:0000256" key="1">
    <source>
        <dbReference type="SAM" id="MobiDB-lite"/>
    </source>
</evidence>
<dbReference type="SUPFAM" id="SSF56112">
    <property type="entry name" value="Protein kinase-like (PK-like)"/>
    <property type="match status" value="1"/>
</dbReference>
<reference evidence="3 4" key="1">
    <citation type="journal article" date="2016" name="Sci. Rep.">
        <title>The genome sequence of the outbreeding globe artichoke constructed de novo incorporating a phase-aware low-pass sequencing strategy of F1 progeny.</title>
        <authorList>
            <person name="Scaglione D."/>
            <person name="Reyes-Chin-Wo S."/>
            <person name="Acquadro A."/>
            <person name="Froenicke L."/>
            <person name="Portis E."/>
            <person name="Beitel C."/>
            <person name="Tirone M."/>
            <person name="Mauro R."/>
            <person name="Lo Monaco A."/>
            <person name="Mauromicale G."/>
            <person name="Faccioli P."/>
            <person name="Cattivelli L."/>
            <person name="Rieseberg L."/>
            <person name="Michelmore R."/>
            <person name="Lanteri S."/>
        </authorList>
    </citation>
    <scope>NUCLEOTIDE SEQUENCE [LARGE SCALE GENOMIC DNA]</scope>
    <source>
        <strain evidence="3">2C</strain>
    </source>
</reference>
<keyword evidence="3" id="KW-0808">Transferase</keyword>
<dbReference type="InterPro" id="IPR000719">
    <property type="entry name" value="Prot_kinase_dom"/>
</dbReference>
<feature type="region of interest" description="Disordered" evidence="1">
    <location>
        <begin position="68"/>
        <end position="93"/>
    </location>
</feature>
<dbReference type="Gramene" id="KVI06804">
    <property type="protein sequence ID" value="KVI06804"/>
    <property type="gene ID" value="Ccrd_014841"/>
</dbReference>
<sequence>MGTRDIRCANILVDVSGSVKLADFGLAKLTTSILLRNAYQYPSSLELESFQVHITLPSLSLRLYPQISPKDSVGGTQPTGILDYSPFDPTEIA</sequence>
<dbReference type="InterPro" id="IPR011009">
    <property type="entry name" value="Kinase-like_dom_sf"/>
</dbReference>
<name>A0A103YCY3_CYNCS</name>
<dbReference type="GO" id="GO:0005524">
    <property type="term" value="F:ATP binding"/>
    <property type="evidence" value="ECO:0007669"/>
    <property type="project" value="InterPro"/>
</dbReference>
<proteinExistence type="predicted"/>
<dbReference type="PROSITE" id="PS50011">
    <property type="entry name" value="PROTEIN_KINASE_DOM"/>
    <property type="match status" value="1"/>
</dbReference>
<evidence type="ECO:0000313" key="4">
    <source>
        <dbReference type="Proteomes" id="UP000243975"/>
    </source>
</evidence>
<protein>
    <submittedName>
        <fullName evidence="3">Protein kinase, catalytic domain-containing protein</fullName>
    </submittedName>
</protein>
<dbReference type="GO" id="GO:0004672">
    <property type="term" value="F:protein kinase activity"/>
    <property type="evidence" value="ECO:0007669"/>
    <property type="project" value="InterPro"/>
</dbReference>
<keyword evidence="4" id="KW-1185">Reference proteome</keyword>
<evidence type="ECO:0000259" key="2">
    <source>
        <dbReference type="PROSITE" id="PS50011"/>
    </source>
</evidence>
<organism evidence="3 4">
    <name type="scientific">Cynara cardunculus var. scolymus</name>
    <name type="common">Globe artichoke</name>
    <name type="synonym">Cynara scolymus</name>
    <dbReference type="NCBI Taxonomy" id="59895"/>
    <lineage>
        <taxon>Eukaryota</taxon>
        <taxon>Viridiplantae</taxon>
        <taxon>Streptophyta</taxon>
        <taxon>Embryophyta</taxon>
        <taxon>Tracheophyta</taxon>
        <taxon>Spermatophyta</taxon>
        <taxon>Magnoliopsida</taxon>
        <taxon>eudicotyledons</taxon>
        <taxon>Gunneridae</taxon>
        <taxon>Pentapetalae</taxon>
        <taxon>asterids</taxon>
        <taxon>campanulids</taxon>
        <taxon>Asterales</taxon>
        <taxon>Asteraceae</taxon>
        <taxon>Carduoideae</taxon>
        <taxon>Cardueae</taxon>
        <taxon>Carduinae</taxon>
        <taxon>Cynara</taxon>
    </lineage>
</organism>
<gene>
    <name evidence="3" type="ORF">Ccrd_014841</name>
</gene>
<evidence type="ECO:0000313" key="3">
    <source>
        <dbReference type="EMBL" id="KVI06804.1"/>
    </source>
</evidence>
<comment type="caution">
    <text evidence="3">The sequence shown here is derived from an EMBL/GenBank/DDBJ whole genome shotgun (WGS) entry which is preliminary data.</text>
</comment>
<dbReference type="Gene3D" id="1.10.510.10">
    <property type="entry name" value="Transferase(Phosphotransferase) domain 1"/>
    <property type="match status" value="1"/>
</dbReference>